<keyword evidence="2" id="KW-1185">Reference proteome</keyword>
<proteinExistence type="predicted"/>
<evidence type="ECO:0000313" key="2">
    <source>
        <dbReference type="Proteomes" id="UP000828941"/>
    </source>
</evidence>
<organism evidence="1 2">
    <name type="scientific">Bauhinia variegata</name>
    <name type="common">Purple orchid tree</name>
    <name type="synonym">Phanera variegata</name>
    <dbReference type="NCBI Taxonomy" id="167791"/>
    <lineage>
        <taxon>Eukaryota</taxon>
        <taxon>Viridiplantae</taxon>
        <taxon>Streptophyta</taxon>
        <taxon>Embryophyta</taxon>
        <taxon>Tracheophyta</taxon>
        <taxon>Spermatophyta</taxon>
        <taxon>Magnoliopsida</taxon>
        <taxon>eudicotyledons</taxon>
        <taxon>Gunneridae</taxon>
        <taxon>Pentapetalae</taxon>
        <taxon>rosids</taxon>
        <taxon>fabids</taxon>
        <taxon>Fabales</taxon>
        <taxon>Fabaceae</taxon>
        <taxon>Cercidoideae</taxon>
        <taxon>Cercideae</taxon>
        <taxon>Bauhiniinae</taxon>
        <taxon>Bauhinia</taxon>
    </lineage>
</organism>
<comment type="caution">
    <text evidence="1">The sequence shown here is derived from an EMBL/GenBank/DDBJ whole genome shotgun (WGS) entry which is preliminary data.</text>
</comment>
<sequence length="958" mass="105833">MSDTTGKTSSCLAITEKKTQRPSGCVGIFFQLFDWNRRLAKKKLFSKKLLPAARANHASKKFKGEEKMPNSKLHLIANENSGGFPSSKKGGNRSVDVVQKHDMRVPSLVARLMGLESLPDAQRDKFKKASLSDPCGNVGKESLDTHCESDRQQGVNFEMGVAKNDSRPQKLQKTGSYDRRAVTRFGAEALQIKSVLSRARKHHNHHNPQKLVSPLKSPRIASGKYVSRSSRLIGAATKILEPGLQATSRAKSALTYSGSMYPPNDDIVEAGLGTNSADLQNQSGYDSITAKPLMGQTSCKSCGNLLDVGKCRPNVDSEPAVLLPVNSDVITAPSMVSVQRKARPVMASHEEGRDVLPQSQEHVIPLIAEVGRSNNQWSNEPTRRTMPLPRECLAPWNSSHQPCRTLEDDTCSVGFKHNAQTQDQVKVSDRILPGSRVRNQQVKRVSSATNTVSGTKDFVALNRTLSGRTRMRAPTKLDNSKFDLERKPCTRQDDSLSRVRTLERKRRTPNMTQVETADSLCSTTARQRNIRSDAQGGKRKEQNACSTTSTNIKSKRGGQGKIEKINDYKVNDVVSFAFNSPLKHKSGIHTENVEKSNGRETKTYFQKPLPLTGDALGAFLEQKLKELTSQEDEELATGAPPKRTIAMILQELITALSAEHLTCHDGQTVNASIGFHDGAEKERLEGVSSDDNHFSPGCVLEASFSSSSLDESSGQGFHPDCMNCCYDQQQQLEPDAELLDSATSYNEGKRIGGESLTCLVDNVSGILQSLSFSRVRLTRSKLNYVKDVILDAELLLGDATIRGEDGVPHLFVSWFLLDELDTLADNATCLDLIGVADLEGSKEGSLLKGFLFDCVIEYLEANCCRYSNCGFRAWTKLPLCMKADMLIQEVKREIKKWACITGMNRDDMIELEMSRSLGKWTDFDIEAFEAGVEIDGFILEVLLDEVVVDLVDWKQDFS</sequence>
<dbReference type="Proteomes" id="UP000828941">
    <property type="component" value="Chromosome 3"/>
</dbReference>
<gene>
    <name evidence="1" type="ORF">L6164_006483</name>
</gene>
<accession>A0ACB9PTY1</accession>
<evidence type="ECO:0000313" key="1">
    <source>
        <dbReference type="EMBL" id="KAI4352210.1"/>
    </source>
</evidence>
<protein>
    <submittedName>
        <fullName evidence="1">Uncharacterized protein</fullName>
    </submittedName>
</protein>
<dbReference type="EMBL" id="CM039428">
    <property type="protein sequence ID" value="KAI4352210.1"/>
    <property type="molecule type" value="Genomic_DNA"/>
</dbReference>
<reference evidence="1 2" key="1">
    <citation type="journal article" date="2022" name="DNA Res.">
        <title>Chromosomal-level genome assembly of the orchid tree Bauhinia variegata (Leguminosae; Cercidoideae) supports the allotetraploid origin hypothesis of Bauhinia.</title>
        <authorList>
            <person name="Zhong Y."/>
            <person name="Chen Y."/>
            <person name="Zheng D."/>
            <person name="Pang J."/>
            <person name="Liu Y."/>
            <person name="Luo S."/>
            <person name="Meng S."/>
            <person name="Qian L."/>
            <person name="Wei D."/>
            <person name="Dai S."/>
            <person name="Zhou R."/>
        </authorList>
    </citation>
    <scope>NUCLEOTIDE SEQUENCE [LARGE SCALE GENOMIC DNA]</scope>
    <source>
        <strain evidence="1">BV-YZ2020</strain>
    </source>
</reference>
<name>A0ACB9PTY1_BAUVA</name>